<feature type="compositionally biased region" description="Basic and acidic residues" evidence="1">
    <location>
        <begin position="806"/>
        <end position="818"/>
    </location>
</feature>
<keyword evidence="2" id="KW-0472">Membrane</keyword>
<protein>
    <submittedName>
        <fullName evidence="3">Uncharacterized protein</fullName>
    </submittedName>
</protein>
<feature type="region of interest" description="Disordered" evidence="1">
    <location>
        <begin position="543"/>
        <end position="843"/>
    </location>
</feature>
<evidence type="ECO:0000256" key="2">
    <source>
        <dbReference type="SAM" id="Phobius"/>
    </source>
</evidence>
<feature type="compositionally biased region" description="Low complexity" evidence="1">
    <location>
        <begin position="663"/>
        <end position="673"/>
    </location>
</feature>
<proteinExistence type="predicted"/>
<feature type="region of interest" description="Disordered" evidence="1">
    <location>
        <begin position="241"/>
        <end position="271"/>
    </location>
</feature>
<feature type="region of interest" description="Disordered" evidence="1">
    <location>
        <begin position="430"/>
        <end position="450"/>
    </location>
</feature>
<accession>A0A2J6QYS6</accession>
<feature type="compositionally biased region" description="Basic and acidic residues" evidence="1">
    <location>
        <begin position="873"/>
        <end position="888"/>
    </location>
</feature>
<feature type="compositionally biased region" description="Basic and acidic residues" evidence="1">
    <location>
        <begin position="110"/>
        <end position="125"/>
    </location>
</feature>
<dbReference type="Proteomes" id="UP000235786">
    <property type="component" value="Unassembled WGS sequence"/>
</dbReference>
<dbReference type="OrthoDB" id="5402622at2759"/>
<name>A0A2J6QYS6_HYAVF</name>
<dbReference type="PANTHER" id="PTHR38426">
    <property type="entry name" value="MAINTENANCE OF TELOMERE CAPPING PROTEIN 4"/>
    <property type="match status" value="1"/>
</dbReference>
<feature type="compositionally biased region" description="Basic and acidic residues" evidence="1">
    <location>
        <begin position="71"/>
        <end position="82"/>
    </location>
</feature>
<feature type="compositionally biased region" description="Basic and acidic residues" evidence="1">
    <location>
        <begin position="763"/>
        <end position="775"/>
    </location>
</feature>
<feature type="compositionally biased region" description="Basic and acidic residues" evidence="1">
    <location>
        <begin position="676"/>
        <end position="686"/>
    </location>
</feature>
<sequence>MTSNPTAEPSRSPLERHTTSSTGFSSLSNRFSIVSTETGESSTAVSKRNSLVTTGLSDGLADGAVGNKGSVDVERLVKDGRGSHRSHKSRNSGGFLLSNAVFDQPAESITESHTRQRHSTHDGKGKTPLKSVEKKHTKRRSNVGTGVGGSPLAANVTSARTESPGHNGVGGDSAANKANGGDSTTKATAAPLDVDSAQIVNLALNLSESRRNASRRILSQPLPQLSGGIGESTVGGSLRQHLQQQRRVSRNISPKPDRTERGSRIPSGQRVNSPLQAAFDTHPDVPYQYQFSASTLARAEKAKNAIELMAQYRRLLQFVPPLKPQTLERPDTGSAAGTAPGSPTSSAASRSVSASSQARQLGRPYNPLQYIRNRKVRARNSRAIDGEAQGFGDVFRVRSWVDDVTGEAINADYQAADCLMLPAFSKAAEDAASPHTSPPSAGKTQATTAKVRRPRIDWVTNPADMIADIFWLEQDDNKKLIEDHQGRLIFPQRTELRRPMSRRSEDPEPVMTPSPVVVVVVKKETPEPDLRVDTKLPEFKSIKSDSDKAYDSPASRARQKLRDVRDATRIHHRNTGSISDHRFLRSRSRSDSDSSDSDVGRQRRRRSGTANSADRGKDILEKQMMEMLAKEAKQTEWSAPHEVVDPVEPRRSSQNGVLDRYKSTSPSHSRSTSLVKQERPLKHDSLKGTSSGRASLEVPGGNPRKSLDFDSTAPDSPETKASKVTNAFVPSIAMDLSPPRSRNTSPERRPLSKVRSKILPFYERTRDSSRVRGEEDIAEDIPSFKDLASESPDTPEGRRRSKSPVKRVESRKTDDSLKLKKVGSIRRGKGEDSGIRGLFKGSKNPVTRVSDFLWKKESTGLSSGFSTDESDAEDLRLSQTKSEKKGSRESSAGTPIDEFDAIAARKEKPSFIPDMPVFTSPFDRRGRSTRPKEEPGSPEPSLSQEKRAREERRKFSRAHLLELPPRIDVQNASPTSSPDLGAADRFHRDSSISDIESNRGSYSNGVQGADARLNAILGLPGRRRNALPITGLSSLETSHDTRPSLEGKRQWSISDRGTSVNRGPMTRMEIARVRALLLSSGIKAKEISRRAAELKDLRTDDDSRYKDVAVLAKEELTLVPKSQEHRLAARIISDDIQLSSQMWHASADTFCNSTVADLLDKIETLRSRVGDTLTPLTRKAADEADEVSKELVTSQTLQVKSISDTIAKMMRRRSRKFRWLRRGGWVMVEWALVGVMWWLWFMVVLVRVVMGVGRGTVAAVRWLFWL</sequence>
<gene>
    <name evidence="3" type="ORF">L207DRAFT_519253</name>
</gene>
<feature type="compositionally biased region" description="Polar residues" evidence="1">
    <location>
        <begin position="19"/>
        <end position="30"/>
    </location>
</feature>
<feature type="compositionally biased region" description="Basic and acidic residues" evidence="1">
    <location>
        <begin position="560"/>
        <end position="569"/>
    </location>
</feature>
<feature type="compositionally biased region" description="Basic and acidic residues" evidence="1">
    <location>
        <begin position="579"/>
        <end position="592"/>
    </location>
</feature>
<feature type="compositionally biased region" description="Basic and acidic residues" evidence="1">
    <location>
        <begin position="944"/>
        <end position="953"/>
    </location>
</feature>
<reference evidence="3 4" key="1">
    <citation type="submission" date="2016-04" db="EMBL/GenBank/DDBJ databases">
        <title>A degradative enzymes factory behind the ericoid mycorrhizal symbiosis.</title>
        <authorList>
            <consortium name="DOE Joint Genome Institute"/>
            <person name="Martino E."/>
            <person name="Morin E."/>
            <person name="Grelet G."/>
            <person name="Kuo A."/>
            <person name="Kohler A."/>
            <person name="Daghino S."/>
            <person name="Barry K."/>
            <person name="Choi C."/>
            <person name="Cichocki N."/>
            <person name="Clum A."/>
            <person name="Copeland A."/>
            <person name="Hainaut M."/>
            <person name="Haridas S."/>
            <person name="Labutti K."/>
            <person name="Lindquist E."/>
            <person name="Lipzen A."/>
            <person name="Khouja H.-R."/>
            <person name="Murat C."/>
            <person name="Ohm R."/>
            <person name="Olson A."/>
            <person name="Spatafora J."/>
            <person name="Veneault-Fourrey C."/>
            <person name="Henrissat B."/>
            <person name="Grigoriev I."/>
            <person name="Martin F."/>
            <person name="Perotto S."/>
        </authorList>
    </citation>
    <scope>NUCLEOTIDE SEQUENCE [LARGE SCALE GENOMIC DNA]</scope>
    <source>
        <strain evidence="3 4">F</strain>
    </source>
</reference>
<feature type="region of interest" description="Disordered" evidence="1">
    <location>
        <begin position="859"/>
        <end position="984"/>
    </location>
</feature>
<feature type="transmembrane region" description="Helical" evidence="2">
    <location>
        <begin position="1219"/>
        <end position="1239"/>
    </location>
</feature>
<evidence type="ECO:0000256" key="1">
    <source>
        <dbReference type="SAM" id="MobiDB-lite"/>
    </source>
</evidence>
<dbReference type="InterPro" id="IPR038769">
    <property type="entry name" value="MTC4"/>
</dbReference>
<keyword evidence="2" id="KW-1133">Transmembrane helix</keyword>
<keyword evidence="4" id="KW-1185">Reference proteome</keyword>
<feature type="compositionally biased region" description="Polar residues" evidence="1">
    <location>
        <begin position="434"/>
        <end position="448"/>
    </location>
</feature>
<keyword evidence="2" id="KW-0812">Transmembrane</keyword>
<feature type="compositionally biased region" description="Basic and acidic residues" evidence="1">
    <location>
        <begin position="642"/>
        <end position="651"/>
    </location>
</feature>
<evidence type="ECO:0000313" key="3">
    <source>
        <dbReference type="EMBL" id="PMD31413.1"/>
    </source>
</evidence>
<feature type="region of interest" description="Disordered" evidence="1">
    <location>
        <begin position="1"/>
        <end position="30"/>
    </location>
</feature>
<dbReference type="STRING" id="1149755.A0A2J6QYS6"/>
<feature type="compositionally biased region" description="Basic and acidic residues" evidence="1">
    <location>
        <begin position="922"/>
        <end position="935"/>
    </location>
</feature>
<dbReference type="AlphaFoldDB" id="A0A2J6QYS6"/>
<dbReference type="PANTHER" id="PTHR38426:SF1">
    <property type="entry name" value="MAINTENANCE OF TELOMERE CAPPING PROTEIN 4"/>
    <property type="match status" value="1"/>
</dbReference>
<organism evidence="3 4">
    <name type="scientific">Hyaloscypha variabilis (strain UAMH 11265 / GT02V1 / F)</name>
    <name type="common">Meliniomyces variabilis</name>
    <dbReference type="NCBI Taxonomy" id="1149755"/>
    <lineage>
        <taxon>Eukaryota</taxon>
        <taxon>Fungi</taxon>
        <taxon>Dikarya</taxon>
        <taxon>Ascomycota</taxon>
        <taxon>Pezizomycotina</taxon>
        <taxon>Leotiomycetes</taxon>
        <taxon>Helotiales</taxon>
        <taxon>Hyaloscyphaceae</taxon>
        <taxon>Hyaloscypha</taxon>
        <taxon>Hyaloscypha variabilis</taxon>
    </lineage>
</organism>
<feature type="region of interest" description="Disordered" evidence="1">
    <location>
        <begin position="54"/>
        <end position="189"/>
    </location>
</feature>
<feature type="compositionally biased region" description="Polar residues" evidence="1">
    <location>
        <begin position="241"/>
        <end position="252"/>
    </location>
</feature>
<feature type="region of interest" description="Disordered" evidence="1">
    <location>
        <begin position="324"/>
        <end position="366"/>
    </location>
</feature>
<evidence type="ECO:0000313" key="4">
    <source>
        <dbReference type="Proteomes" id="UP000235786"/>
    </source>
</evidence>
<dbReference type="EMBL" id="KZ613962">
    <property type="protein sequence ID" value="PMD31413.1"/>
    <property type="molecule type" value="Genomic_DNA"/>
</dbReference>
<feature type="compositionally biased region" description="Low complexity" evidence="1">
    <location>
        <begin position="334"/>
        <end position="360"/>
    </location>
</feature>
<feature type="compositionally biased region" description="Basic and acidic residues" evidence="1">
    <location>
        <begin position="614"/>
        <end position="634"/>
    </location>
</feature>